<dbReference type="GO" id="GO:0006508">
    <property type="term" value="P:proteolysis"/>
    <property type="evidence" value="ECO:0007669"/>
    <property type="project" value="UniProtKB-KW"/>
</dbReference>
<dbReference type="SUPFAM" id="SSF52096">
    <property type="entry name" value="ClpP/crotonase"/>
    <property type="match status" value="1"/>
</dbReference>
<dbReference type="InterPro" id="IPR023562">
    <property type="entry name" value="ClpP/TepA"/>
</dbReference>
<organism evidence="3 4">
    <name type="scientific">Roseomonas acroporae</name>
    <dbReference type="NCBI Taxonomy" id="2937791"/>
    <lineage>
        <taxon>Bacteria</taxon>
        <taxon>Pseudomonadati</taxon>
        <taxon>Pseudomonadota</taxon>
        <taxon>Alphaproteobacteria</taxon>
        <taxon>Acetobacterales</taxon>
        <taxon>Roseomonadaceae</taxon>
        <taxon>Roseomonas</taxon>
    </lineage>
</organism>
<keyword evidence="2" id="KW-1133">Transmembrane helix</keyword>
<dbReference type="EMBL" id="JALPRX010000260">
    <property type="protein sequence ID" value="MCK8788280.1"/>
    <property type="molecule type" value="Genomic_DNA"/>
</dbReference>
<dbReference type="InterPro" id="IPR029045">
    <property type="entry name" value="ClpP/crotonase-like_dom_sf"/>
</dbReference>
<feature type="region of interest" description="Disordered" evidence="1">
    <location>
        <begin position="279"/>
        <end position="298"/>
    </location>
</feature>
<dbReference type="Gene3D" id="3.90.226.10">
    <property type="entry name" value="2-enoyl-CoA Hydratase, Chain A, domain 1"/>
    <property type="match status" value="1"/>
</dbReference>
<protein>
    <submittedName>
        <fullName evidence="3">ATP-dependent Clp protease proteolytic subunit</fullName>
    </submittedName>
</protein>
<keyword evidence="2" id="KW-0472">Membrane</keyword>
<feature type="compositionally biased region" description="Basic and acidic residues" evidence="1">
    <location>
        <begin position="283"/>
        <end position="298"/>
    </location>
</feature>
<feature type="region of interest" description="Disordered" evidence="1">
    <location>
        <begin position="187"/>
        <end position="208"/>
    </location>
</feature>
<dbReference type="Proteomes" id="UP001139516">
    <property type="component" value="Unassembled WGS sequence"/>
</dbReference>
<name>A0A9X2C0L8_9PROT</name>
<feature type="transmembrane region" description="Helical" evidence="2">
    <location>
        <begin position="88"/>
        <end position="109"/>
    </location>
</feature>
<keyword evidence="3" id="KW-0645">Protease</keyword>
<gene>
    <name evidence="3" type="ORF">M0638_28415</name>
</gene>
<keyword evidence="2" id="KW-0812">Transmembrane</keyword>
<dbReference type="GO" id="GO:0008233">
    <property type="term" value="F:peptidase activity"/>
    <property type="evidence" value="ECO:0007669"/>
    <property type="project" value="UniProtKB-KW"/>
</dbReference>
<accession>A0A9X2C0L8</accession>
<dbReference type="Pfam" id="PF00574">
    <property type="entry name" value="CLP_protease"/>
    <property type="match status" value="1"/>
</dbReference>
<keyword evidence="3" id="KW-0378">Hydrolase</keyword>
<keyword evidence="4" id="KW-1185">Reference proteome</keyword>
<proteinExistence type="predicted"/>
<reference evidence="3" key="1">
    <citation type="submission" date="2022-04" db="EMBL/GenBank/DDBJ databases">
        <title>Roseomonas acroporae sp. nov., isolated from coral Acropora digitifera.</title>
        <authorList>
            <person name="Sun H."/>
        </authorList>
    </citation>
    <scope>NUCLEOTIDE SEQUENCE</scope>
    <source>
        <strain evidence="3">NAR14</strain>
    </source>
</reference>
<evidence type="ECO:0000313" key="3">
    <source>
        <dbReference type="EMBL" id="MCK8788280.1"/>
    </source>
</evidence>
<evidence type="ECO:0000313" key="4">
    <source>
        <dbReference type="Proteomes" id="UP001139516"/>
    </source>
</evidence>
<dbReference type="AlphaFoldDB" id="A0A9X2C0L8"/>
<sequence>MNRWRASFLLICLLLSGWPVMAMEFRVLSEEERLTFIQAQGPIRLGDEERFIRLVGGLGRRVVLVVDSPGGNLAAADRMRGLVAGLNMAVVVPTGATCASACFLLFAAAKDRLIERGARIGVHSASVSAGENANTMAATVLMARVAREYAIPNAIVGRMVTTDPGQMAWLTDDEIASIPRTEFMENHPRSAALAPPPPASSAPSRPSTDAAAIASPLTGFARGHADRQMMDAWIAAQPPNVRAGIDWWAMRRSLPRPGECANPDPGFVEGCAEARRRLTPIDVQRRSDPEYRRGWNTP</sequence>
<comment type="caution">
    <text evidence="3">The sequence shown here is derived from an EMBL/GenBank/DDBJ whole genome shotgun (WGS) entry which is preliminary data.</text>
</comment>
<evidence type="ECO:0000256" key="2">
    <source>
        <dbReference type="SAM" id="Phobius"/>
    </source>
</evidence>
<evidence type="ECO:0000256" key="1">
    <source>
        <dbReference type="SAM" id="MobiDB-lite"/>
    </source>
</evidence>